<keyword evidence="4 10" id="KW-0396">Initiation factor</keyword>
<evidence type="ECO:0000256" key="9">
    <source>
        <dbReference type="RuleBase" id="RU003814"/>
    </source>
</evidence>
<dbReference type="SUPFAM" id="SSF100950">
    <property type="entry name" value="NagB/RpiA/CoA transferase-like"/>
    <property type="match status" value="1"/>
</dbReference>
<keyword evidence="5" id="KW-0648">Protein biosynthesis</keyword>
<comment type="subunit">
    <text evidence="8">Component of the translation initiation factor 2B (eIF2B) complex which is a heterodecamer of two sets of five different subunits: alpha, beta, gamma, delta and epsilon. Subunits alpha, beta and delta comprise a regulatory subcomplex and subunits epsilon and gamma comprise a catalytic subcomplex. Within the complex, the hexameric regulatory complex resides at the center, with the two heterodimeric catalytic subcomplexes bound on opposite sides.</text>
</comment>
<evidence type="ECO:0000256" key="4">
    <source>
        <dbReference type="ARBA" id="ARBA00022540"/>
    </source>
</evidence>
<keyword evidence="3" id="KW-0963">Cytoplasm</keyword>
<evidence type="ECO:0000256" key="2">
    <source>
        <dbReference type="ARBA" id="ARBA00007251"/>
    </source>
</evidence>
<evidence type="ECO:0000256" key="6">
    <source>
        <dbReference type="ARBA" id="ARBA00044122"/>
    </source>
</evidence>
<dbReference type="GO" id="GO:0005085">
    <property type="term" value="F:guanyl-nucleotide exchange factor activity"/>
    <property type="evidence" value="ECO:0007669"/>
    <property type="project" value="TreeGrafter"/>
</dbReference>
<dbReference type="GO" id="GO:0005829">
    <property type="term" value="C:cytosol"/>
    <property type="evidence" value="ECO:0007669"/>
    <property type="project" value="UniProtKB-SubCell"/>
</dbReference>
<gene>
    <name evidence="10" type="ORF">LOD99_14846</name>
</gene>
<dbReference type="EMBL" id="JAKMXF010000066">
    <property type="protein sequence ID" value="KAI6659171.1"/>
    <property type="molecule type" value="Genomic_DNA"/>
</dbReference>
<dbReference type="GO" id="GO:0003743">
    <property type="term" value="F:translation initiation factor activity"/>
    <property type="evidence" value="ECO:0007669"/>
    <property type="project" value="UniProtKB-KW"/>
</dbReference>
<dbReference type="InterPro" id="IPR042529">
    <property type="entry name" value="IF_2B-like_C"/>
</dbReference>
<evidence type="ECO:0000313" key="11">
    <source>
        <dbReference type="Proteomes" id="UP001165289"/>
    </source>
</evidence>
<comment type="subcellular location">
    <subcellularLocation>
        <location evidence="1">Cytoplasm</location>
        <location evidence="1">Cytosol</location>
    </subcellularLocation>
</comment>
<evidence type="ECO:0000313" key="10">
    <source>
        <dbReference type="EMBL" id="KAI6659171.1"/>
    </source>
</evidence>
<evidence type="ECO:0000256" key="3">
    <source>
        <dbReference type="ARBA" id="ARBA00022490"/>
    </source>
</evidence>
<dbReference type="Pfam" id="PF01008">
    <property type="entry name" value="IF-2B"/>
    <property type="match status" value="1"/>
</dbReference>
<dbReference type="InterPro" id="IPR051855">
    <property type="entry name" value="eIF2B_beta_subunit"/>
</dbReference>
<protein>
    <recommendedName>
        <fullName evidence="6">Translation initiation factor eIF2B subunit beta</fullName>
    </recommendedName>
    <alternativeName>
        <fullName evidence="7">eIF2B GDP-GTP exchange factor subunit beta</fullName>
    </alternativeName>
</protein>
<dbReference type="AlphaFoldDB" id="A0AAV7KFN5"/>
<organism evidence="10 11">
    <name type="scientific">Oopsacas minuta</name>
    <dbReference type="NCBI Taxonomy" id="111878"/>
    <lineage>
        <taxon>Eukaryota</taxon>
        <taxon>Metazoa</taxon>
        <taxon>Porifera</taxon>
        <taxon>Hexactinellida</taxon>
        <taxon>Hexasterophora</taxon>
        <taxon>Lyssacinosida</taxon>
        <taxon>Leucopsacidae</taxon>
        <taxon>Oopsacas</taxon>
    </lineage>
</organism>
<dbReference type="Gene3D" id="3.40.50.10470">
    <property type="entry name" value="Translation initiation factor eif-2b, domain 2"/>
    <property type="match status" value="1"/>
</dbReference>
<dbReference type="Proteomes" id="UP001165289">
    <property type="component" value="Unassembled WGS sequence"/>
</dbReference>
<proteinExistence type="inferred from homology"/>
<comment type="similarity">
    <text evidence="2 9">Belongs to the eIF-2B alpha/beta/delta subunits family.</text>
</comment>
<sequence>MCAESNTIVPSCLENISDGLQDLIQKLKYKDRFKSSQVVALDTLKLVRELVGKKTKWESTKDLLDKLRTLGRVLLEAQPSETHTANVIRRILKLMKEEYQTIQKGTKPDEMETFSLHSLSQPEVVEEYKMGIPAGIIINQIQDLIDEINDSTANIAQQAFEHIHAGEIIMTLGYSKTVLAFLMKASKKRHFQVMVAECAPTYQGQEMAAKLAEANIETTLMTDSAIFAMMSRVNKVIIGTHTVLADGGLKALNGAHTLAMAAKFHSVPVIVCAALHKLSPDYPCYYNHDSFNKCVSPMDIMSEGQHARMNGVQVYNPVFDYVPPDLVQLYINQKEGIAPFYVYRYLTELYHQEDYLL</sequence>
<dbReference type="GO" id="GO:0005851">
    <property type="term" value="C:eukaryotic translation initiation factor 2B complex"/>
    <property type="evidence" value="ECO:0007669"/>
    <property type="project" value="TreeGrafter"/>
</dbReference>
<evidence type="ECO:0000256" key="7">
    <source>
        <dbReference type="ARBA" id="ARBA00044228"/>
    </source>
</evidence>
<reference evidence="10 11" key="1">
    <citation type="journal article" date="2023" name="BMC Biol.">
        <title>The compact genome of the sponge Oopsacas minuta (Hexactinellida) is lacking key metazoan core genes.</title>
        <authorList>
            <person name="Santini S."/>
            <person name="Schenkelaars Q."/>
            <person name="Jourda C."/>
            <person name="Duchesne M."/>
            <person name="Belahbib H."/>
            <person name="Rocher C."/>
            <person name="Selva M."/>
            <person name="Riesgo A."/>
            <person name="Vervoort M."/>
            <person name="Leys S.P."/>
            <person name="Kodjabachian L."/>
            <person name="Le Bivic A."/>
            <person name="Borchiellini C."/>
            <person name="Claverie J.M."/>
            <person name="Renard E."/>
        </authorList>
    </citation>
    <scope>NUCLEOTIDE SEQUENCE [LARGE SCALE GENOMIC DNA]</scope>
    <source>
        <strain evidence="10">SPO-2</strain>
    </source>
</reference>
<name>A0AAV7KFN5_9METZ</name>
<evidence type="ECO:0000256" key="8">
    <source>
        <dbReference type="ARBA" id="ARBA00046432"/>
    </source>
</evidence>
<dbReference type="InterPro" id="IPR000649">
    <property type="entry name" value="IF-2B-related"/>
</dbReference>
<accession>A0AAV7KFN5</accession>
<comment type="caution">
    <text evidence="10">The sequence shown here is derived from an EMBL/GenBank/DDBJ whole genome shotgun (WGS) entry which is preliminary data.</text>
</comment>
<dbReference type="PANTHER" id="PTHR45859:SF1">
    <property type="entry name" value="TRANSLATION INITIATION FACTOR EIF-2B SUBUNIT BETA"/>
    <property type="match status" value="1"/>
</dbReference>
<evidence type="ECO:0000256" key="5">
    <source>
        <dbReference type="ARBA" id="ARBA00022917"/>
    </source>
</evidence>
<dbReference type="PANTHER" id="PTHR45859">
    <property type="entry name" value="TRANSLATION INITIATION FACTOR EIF-2B SUBUNIT BETA"/>
    <property type="match status" value="1"/>
</dbReference>
<keyword evidence="11" id="KW-1185">Reference proteome</keyword>
<evidence type="ECO:0000256" key="1">
    <source>
        <dbReference type="ARBA" id="ARBA00004514"/>
    </source>
</evidence>
<dbReference type="InterPro" id="IPR037171">
    <property type="entry name" value="NagB/RpiA_transferase-like"/>
</dbReference>